<gene>
    <name evidence="5" type="primary">ybaB</name>
    <name evidence="5" type="ORF">BREV_BREV_02664</name>
    <name evidence="4" type="ORF">GYM46_10275</name>
</gene>
<dbReference type="Pfam" id="PF02575">
    <property type="entry name" value="YbaB_DNA_bd"/>
    <property type="match status" value="1"/>
</dbReference>
<comment type="similarity">
    <text evidence="2">Belongs to the YbaB/EbfC family.</text>
</comment>
<dbReference type="Proteomes" id="UP000289220">
    <property type="component" value="Unassembled WGS sequence"/>
</dbReference>
<dbReference type="Gene3D" id="3.30.1310.10">
    <property type="entry name" value="Nucleoid-associated protein YbaB-like domain"/>
    <property type="match status" value="1"/>
</dbReference>
<dbReference type="Proteomes" id="UP000501325">
    <property type="component" value="Chromosome"/>
</dbReference>
<reference evidence="4 7" key="2">
    <citation type="submission" date="2020-01" db="EMBL/GenBank/DDBJ databases">
        <authorList>
            <person name="Wang S."/>
        </authorList>
    </citation>
    <scope>NUCLEOTIDE SEQUENCE [LARGE SCALE GENOMIC DNA]</scope>
    <source>
        <strain evidence="4 7">D151-2-6</strain>
    </source>
</reference>
<dbReference type="RefSeq" id="WP_008260925.1">
    <property type="nucleotide sequence ID" value="NZ_CP048751.1"/>
</dbReference>
<keyword evidence="3" id="KW-0175">Coiled coil</keyword>
<evidence type="ECO:0000256" key="3">
    <source>
        <dbReference type="SAM" id="Coils"/>
    </source>
</evidence>
<evidence type="ECO:0000256" key="1">
    <source>
        <dbReference type="ARBA" id="ARBA00023125"/>
    </source>
</evidence>
<dbReference type="EMBL" id="UXHF01000066">
    <property type="protein sequence ID" value="VDC51313.1"/>
    <property type="molecule type" value="Genomic_DNA"/>
</dbReference>
<dbReference type="PIRSF" id="PIRSF004555">
    <property type="entry name" value="UCP004555"/>
    <property type="match status" value="1"/>
</dbReference>
<dbReference type="AlphaFoldDB" id="A0A6G7EIC4"/>
<evidence type="ECO:0000313" key="4">
    <source>
        <dbReference type="EMBL" id="QIH73303.1"/>
    </source>
</evidence>
<protein>
    <recommendedName>
        <fullName evidence="2">Nucleoid-associated protein BREV_BREV_02664</fullName>
    </recommendedName>
</protein>
<dbReference type="GO" id="GO:0003677">
    <property type="term" value="F:DNA binding"/>
    <property type="evidence" value="ECO:0007669"/>
    <property type="project" value="UniProtKB-UniRule"/>
</dbReference>
<organism evidence="5 6">
    <name type="scientific">Brevundimonas mediterranea</name>
    <dbReference type="NCBI Taxonomy" id="74329"/>
    <lineage>
        <taxon>Bacteria</taxon>
        <taxon>Pseudomonadati</taxon>
        <taxon>Pseudomonadota</taxon>
        <taxon>Alphaproteobacteria</taxon>
        <taxon>Caulobacterales</taxon>
        <taxon>Caulobacteraceae</taxon>
        <taxon>Brevundimonas</taxon>
    </lineage>
</organism>
<dbReference type="PANTHER" id="PTHR33449">
    <property type="entry name" value="NUCLEOID-ASSOCIATED PROTEIN YBAB"/>
    <property type="match status" value="1"/>
</dbReference>
<dbReference type="EMBL" id="CP048751">
    <property type="protein sequence ID" value="QIH73303.1"/>
    <property type="molecule type" value="Genomic_DNA"/>
</dbReference>
<dbReference type="InterPro" id="IPR036894">
    <property type="entry name" value="YbaB-like_sf"/>
</dbReference>
<dbReference type="KEGG" id="bmed:GYM46_10275"/>
<proteinExistence type="inferred from homology"/>
<dbReference type="NCBIfam" id="NF011218">
    <property type="entry name" value="PRK14625.1"/>
    <property type="match status" value="1"/>
</dbReference>
<dbReference type="GO" id="GO:0043590">
    <property type="term" value="C:bacterial nucleoid"/>
    <property type="evidence" value="ECO:0007669"/>
    <property type="project" value="UniProtKB-UniRule"/>
</dbReference>
<dbReference type="InterPro" id="IPR004401">
    <property type="entry name" value="YbaB/EbfC"/>
</dbReference>
<evidence type="ECO:0000313" key="6">
    <source>
        <dbReference type="Proteomes" id="UP000289220"/>
    </source>
</evidence>
<comment type="subcellular location">
    <subcellularLocation>
        <location evidence="2">Cytoplasm</location>
        <location evidence="2">Nucleoid</location>
    </subcellularLocation>
</comment>
<feature type="coiled-coil region" evidence="3">
    <location>
        <begin position="1"/>
        <end position="31"/>
    </location>
</feature>
<keyword evidence="2" id="KW-0963">Cytoplasm</keyword>
<dbReference type="SUPFAM" id="SSF82607">
    <property type="entry name" value="YbaB-like"/>
    <property type="match status" value="1"/>
</dbReference>
<comment type="function">
    <text evidence="2">Binds to DNA and alters its conformation. May be involved in regulation of gene expression, nucleoid organization and DNA protection.</text>
</comment>
<evidence type="ECO:0000313" key="7">
    <source>
        <dbReference type="Proteomes" id="UP000501325"/>
    </source>
</evidence>
<dbReference type="PANTHER" id="PTHR33449:SF1">
    <property type="entry name" value="NUCLEOID-ASSOCIATED PROTEIN YBAB"/>
    <property type="match status" value="1"/>
</dbReference>
<reference evidence="5 6" key="1">
    <citation type="submission" date="2018-11" db="EMBL/GenBank/DDBJ databases">
        <authorList>
            <person name="Peiro R."/>
            <person name="Begona"/>
            <person name="Cbmso G."/>
            <person name="Lopez M."/>
            <person name="Gonzalez S."/>
            <person name="Sacristan E."/>
            <person name="Castillo E."/>
        </authorList>
    </citation>
    <scope>NUCLEOTIDE SEQUENCE [LARGE SCALE GENOMIC DNA]</scope>
    <source>
        <strain evidence="5">Brev_genome</strain>
    </source>
</reference>
<keyword evidence="1 2" id="KW-0238">DNA-binding</keyword>
<keyword evidence="6" id="KW-1185">Reference proteome</keyword>
<sequence length="109" mass="11335">MKDLTQLMQQAQAMQQKLQDAQAKMAETSAEGSSGGGLVTVALKGAGEITAIKIDDSLLSPGEGEILADLIVAAHADAKRKLDEVNNALMREAAGPMAGMNIPGMPKLF</sequence>
<name>A0A6G7EIC4_9CAUL</name>
<dbReference type="HAMAP" id="MF_00274">
    <property type="entry name" value="DNA_YbaB_EbfC"/>
    <property type="match status" value="1"/>
</dbReference>
<evidence type="ECO:0000313" key="5">
    <source>
        <dbReference type="EMBL" id="VDC51313.1"/>
    </source>
</evidence>
<dbReference type="NCBIfam" id="TIGR00103">
    <property type="entry name" value="DNA_YbaB_EbfC"/>
    <property type="match status" value="1"/>
</dbReference>
<evidence type="ECO:0000256" key="2">
    <source>
        <dbReference type="HAMAP-Rule" id="MF_00274"/>
    </source>
</evidence>
<comment type="subunit">
    <text evidence="2">Homodimer.</text>
</comment>
<dbReference type="GO" id="GO:0005829">
    <property type="term" value="C:cytosol"/>
    <property type="evidence" value="ECO:0007669"/>
    <property type="project" value="TreeGrafter"/>
</dbReference>
<accession>A0A6G7EIC4</accession>